<evidence type="ECO:0000256" key="1">
    <source>
        <dbReference type="ARBA" id="ARBA00022448"/>
    </source>
</evidence>
<dbReference type="Pfam" id="PF04205">
    <property type="entry name" value="FMN_bind"/>
    <property type="match status" value="1"/>
</dbReference>
<dbReference type="PANTHER" id="PTHR36118:SF1">
    <property type="entry name" value="ION-TRANSLOCATING OXIDOREDUCTASE COMPLEX SUBUNIT G"/>
    <property type="match status" value="1"/>
</dbReference>
<organism evidence="7 8">
    <name type="scientific">Thiohalorhabdus methylotrophus</name>
    <dbReference type="NCBI Taxonomy" id="3242694"/>
    <lineage>
        <taxon>Bacteria</taxon>
        <taxon>Pseudomonadati</taxon>
        <taxon>Pseudomonadota</taxon>
        <taxon>Gammaproteobacteria</taxon>
        <taxon>Thiohalorhabdales</taxon>
        <taxon>Thiohalorhabdaceae</taxon>
        <taxon>Thiohalorhabdus</taxon>
    </lineage>
</organism>
<evidence type="ECO:0000313" key="8">
    <source>
        <dbReference type="Proteomes" id="UP001575181"/>
    </source>
</evidence>
<feature type="domain" description="FMN-binding" evidence="6">
    <location>
        <begin position="100"/>
        <end position="180"/>
    </location>
</feature>
<keyword evidence="1" id="KW-0813">Transport</keyword>
<protein>
    <submittedName>
        <fullName evidence="7">FMN-binding protein</fullName>
    </submittedName>
</protein>
<dbReference type="RefSeq" id="WP_373656639.1">
    <property type="nucleotide sequence ID" value="NZ_JBGUAW010000009.1"/>
</dbReference>
<name>A0ABV4TZ43_9GAMM</name>
<evidence type="ECO:0000256" key="4">
    <source>
        <dbReference type="ARBA" id="ARBA00022643"/>
    </source>
</evidence>
<keyword evidence="8" id="KW-1185">Reference proteome</keyword>
<evidence type="ECO:0000256" key="5">
    <source>
        <dbReference type="ARBA" id="ARBA00022982"/>
    </source>
</evidence>
<evidence type="ECO:0000259" key="6">
    <source>
        <dbReference type="SMART" id="SM00900"/>
    </source>
</evidence>
<keyword evidence="3" id="KW-0285">Flavoprotein</keyword>
<gene>
    <name evidence="7" type="ORF">ACERLL_13580</name>
</gene>
<accession>A0ABV4TZ43</accession>
<dbReference type="SMART" id="SM00900">
    <property type="entry name" value="FMN_bind"/>
    <property type="match status" value="1"/>
</dbReference>
<dbReference type="InterPro" id="IPR007329">
    <property type="entry name" value="FMN-bd"/>
</dbReference>
<proteinExistence type="predicted"/>
<evidence type="ECO:0000256" key="2">
    <source>
        <dbReference type="ARBA" id="ARBA00022553"/>
    </source>
</evidence>
<sequence length="188" mass="20545">MLQQAKLLRPSTTLALILALLLAGPAIGRAEVLMTKDEALAAGLGKAERVEKEVLFLSDAERQEVQQKARAELKSQLFTVYKGMAGDAITGYAFIDTRTVRSKPATFMVVLSPEGKVRELRVLAWKEPPEYRPSGRWLAQFEGHGLEPHTALGREIQGMSGASLSSRTLTDGVRRVLAVYRVKLAEGG</sequence>
<evidence type="ECO:0000256" key="3">
    <source>
        <dbReference type="ARBA" id="ARBA00022630"/>
    </source>
</evidence>
<dbReference type="PANTHER" id="PTHR36118">
    <property type="entry name" value="ION-TRANSLOCATING OXIDOREDUCTASE COMPLEX SUBUNIT G"/>
    <property type="match status" value="1"/>
</dbReference>
<comment type="caution">
    <text evidence="7">The sequence shown here is derived from an EMBL/GenBank/DDBJ whole genome shotgun (WGS) entry which is preliminary data.</text>
</comment>
<dbReference type="InterPro" id="IPR010209">
    <property type="entry name" value="Ion_transpt_RnfG/RsxG"/>
</dbReference>
<reference evidence="7 8" key="1">
    <citation type="submission" date="2024-08" db="EMBL/GenBank/DDBJ databases">
        <title>Whole-genome sequencing of halo(alkali)philic microorganisms from hypersaline lakes.</title>
        <authorList>
            <person name="Sorokin D.Y."/>
            <person name="Merkel A.Y."/>
            <person name="Messina E."/>
            <person name="Yakimov M."/>
        </authorList>
    </citation>
    <scope>NUCLEOTIDE SEQUENCE [LARGE SCALE GENOMIC DNA]</scope>
    <source>
        <strain evidence="7 8">Cl-TMA</strain>
    </source>
</reference>
<keyword evidence="5" id="KW-0249">Electron transport</keyword>
<dbReference type="EMBL" id="JBGUAW010000009">
    <property type="protein sequence ID" value="MFA9461850.1"/>
    <property type="molecule type" value="Genomic_DNA"/>
</dbReference>
<evidence type="ECO:0000313" key="7">
    <source>
        <dbReference type="EMBL" id="MFA9461850.1"/>
    </source>
</evidence>
<dbReference type="Proteomes" id="UP001575181">
    <property type="component" value="Unassembled WGS sequence"/>
</dbReference>
<keyword evidence="4" id="KW-0288">FMN</keyword>
<keyword evidence="2" id="KW-0597">Phosphoprotein</keyword>